<gene>
    <name evidence="2" type="ORF">A8C52_10285</name>
    <name evidence="1" type="ORF">B7R82_02105</name>
</gene>
<evidence type="ECO:0000313" key="3">
    <source>
        <dbReference type="Proteomes" id="UP000195378"/>
    </source>
</evidence>
<evidence type="ECO:0000313" key="1">
    <source>
        <dbReference type="EMBL" id="ARU18862.1"/>
    </source>
</evidence>
<dbReference type="Proteomes" id="UP000195378">
    <property type="component" value="Chromosome"/>
</dbReference>
<name>A0A1Y0F684_9LACO</name>
<evidence type="ECO:0000313" key="4">
    <source>
        <dbReference type="Proteomes" id="UP000218139"/>
    </source>
</evidence>
<sequence>MFSMTNKNYITSVSLSNVTRNKLIALANVYKTTQKELLSALIDKEIKQLNSKEKNDFTCILKAIEVKDAFRNTKRGNNNDKETR</sequence>
<reference evidence="2 4" key="1">
    <citation type="submission" date="2016-05" db="EMBL/GenBank/DDBJ databases">
        <authorList>
            <person name="Lee J.-Y."/>
            <person name="Kim E.B."/>
            <person name="Choi Y.-J."/>
        </authorList>
    </citation>
    <scope>NUCLEOTIDE SEQUENCE [LARGE SCALE GENOMIC DNA]</scope>
    <source>
        <strain evidence="2 4">KLA006</strain>
    </source>
</reference>
<dbReference type="Proteomes" id="UP000218139">
    <property type="component" value="Unassembled WGS sequence"/>
</dbReference>
<accession>A0A1Y0F684</accession>
<reference evidence="1 3" key="2">
    <citation type="submission" date="2017-04" db="EMBL/GenBank/DDBJ databases">
        <title>Complete genome sequence of Lactobacillus salivarius ZLS006, a probiotic strain isolated from healthy piglet.</title>
        <authorList>
            <person name="Zhang D."/>
        </authorList>
    </citation>
    <scope>NUCLEOTIDE SEQUENCE [LARGE SCALE GENOMIC DNA]</scope>
    <source>
        <strain evidence="1 3">ZLS006</strain>
    </source>
</reference>
<dbReference type="EMBL" id="CP020858">
    <property type="protein sequence ID" value="ARU18862.1"/>
    <property type="molecule type" value="Genomic_DNA"/>
</dbReference>
<dbReference type="AlphaFoldDB" id="A0A1Y0F684"/>
<proteinExistence type="predicted"/>
<dbReference type="InterPro" id="IPR035528">
    <property type="entry name" value="DUF5388"/>
</dbReference>
<dbReference type="EMBL" id="LXZO01000117">
    <property type="protein sequence ID" value="PAY44838.1"/>
    <property type="molecule type" value="Genomic_DNA"/>
</dbReference>
<evidence type="ECO:0000313" key="2">
    <source>
        <dbReference type="EMBL" id="PAY44838.1"/>
    </source>
</evidence>
<organism evidence="1 3">
    <name type="scientific">Ligilactobacillus salivarius</name>
    <dbReference type="NCBI Taxonomy" id="1624"/>
    <lineage>
        <taxon>Bacteria</taxon>
        <taxon>Bacillati</taxon>
        <taxon>Bacillota</taxon>
        <taxon>Bacilli</taxon>
        <taxon>Lactobacillales</taxon>
        <taxon>Lactobacillaceae</taxon>
        <taxon>Ligilactobacillus</taxon>
    </lineage>
</organism>
<protein>
    <submittedName>
        <fullName evidence="1">Uncharacterized protein</fullName>
    </submittedName>
</protein>
<dbReference type="Pfam" id="PF17363">
    <property type="entry name" value="DUF5388"/>
    <property type="match status" value="1"/>
</dbReference>